<protein>
    <recommendedName>
        <fullName evidence="8">GDSL esterase/lipase</fullName>
    </recommendedName>
</protein>
<keyword evidence="2" id="KW-0378">Hydrolase</keyword>
<comment type="caution">
    <text evidence="6">The sequence shown here is derived from an EMBL/GenBank/DDBJ whole genome shotgun (WGS) entry which is preliminary data.</text>
</comment>
<evidence type="ECO:0008006" key="8">
    <source>
        <dbReference type="Google" id="ProtNLM"/>
    </source>
</evidence>
<gene>
    <name evidence="6" type="ORF">SAY87_004104</name>
</gene>
<evidence type="ECO:0000313" key="7">
    <source>
        <dbReference type="Proteomes" id="UP001345219"/>
    </source>
</evidence>
<evidence type="ECO:0000256" key="2">
    <source>
        <dbReference type="ARBA" id="ARBA00022801"/>
    </source>
</evidence>
<dbReference type="Gene3D" id="3.40.50.1110">
    <property type="entry name" value="SGNH hydrolase"/>
    <property type="match status" value="1"/>
</dbReference>
<evidence type="ECO:0000256" key="1">
    <source>
        <dbReference type="ARBA" id="ARBA00008668"/>
    </source>
</evidence>
<feature type="signal peptide" evidence="5">
    <location>
        <begin position="1"/>
        <end position="29"/>
    </location>
</feature>
<evidence type="ECO:0000256" key="5">
    <source>
        <dbReference type="SAM" id="SignalP"/>
    </source>
</evidence>
<feature type="chain" id="PRO_5043014455" description="GDSL esterase/lipase" evidence="5">
    <location>
        <begin position="30"/>
        <end position="365"/>
    </location>
</feature>
<dbReference type="SUPFAM" id="SSF52266">
    <property type="entry name" value="SGNH hydrolase"/>
    <property type="match status" value="1"/>
</dbReference>
<dbReference type="Proteomes" id="UP001345219">
    <property type="component" value="Chromosome 4"/>
</dbReference>
<dbReference type="Pfam" id="PF00657">
    <property type="entry name" value="Lipase_GDSL"/>
    <property type="match status" value="1"/>
</dbReference>
<dbReference type="CDD" id="cd01837">
    <property type="entry name" value="SGNH_plant_lipase_like"/>
    <property type="match status" value="1"/>
</dbReference>
<evidence type="ECO:0000256" key="3">
    <source>
        <dbReference type="ARBA" id="ARBA00022963"/>
    </source>
</evidence>
<reference evidence="6 7" key="1">
    <citation type="journal article" date="2023" name="Hortic Res">
        <title>Pangenome of water caltrop reveals structural variations and asymmetric subgenome divergence after allopolyploidization.</title>
        <authorList>
            <person name="Zhang X."/>
            <person name="Chen Y."/>
            <person name="Wang L."/>
            <person name="Yuan Y."/>
            <person name="Fang M."/>
            <person name="Shi L."/>
            <person name="Lu R."/>
            <person name="Comes H.P."/>
            <person name="Ma Y."/>
            <person name="Chen Y."/>
            <person name="Huang G."/>
            <person name="Zhou Y."/>
            <person name="Zheng Z."/>
            <person name="Qiu Y."/>
        </authorList>
    </citation>
    <scope>NUCLEOTIDE SEQUENCE [LARGE SCALE GENOMIC DNA]</scope>
    <source>
        <tissue evidence="6">Roots</tissue>
    </source>
</reference>
<evidence type="ECO:0000313" key="6">
    <source>
        <dbReference type="EMBL" id="KAK4750622.1"/>
    </source>
</evidence>
<dbReference type="InterPro" id="IPR035669">
    <property type="entry name" value="SGNH_plant_lipase-like"/>
</dbReference>
<name>A0AAN7JP28_9MYRT</name>
<dbReference type="PANTHER" id="PTHR45648">
    <property type="entry name" value="GDSL LIPASE/ACYLHYDROLASE FAMILY PROTEIN (AFU_ORTHOLOGUE AFUA_4G14700)"/>
    <property type="match status" value="1"/>
</dbReference>
<keyword evidence="4" id="KW-0443">Lipid metabolism</keyword>
<organism evidence="6 7">
    <name type="scientific">Trapa incisa</name>
    <dbReference type="NCBI Taxonomy" id="236973"/>
    <lineage>
        <taxon>Eukaryota</taxon>
        <taxon>Viridiplantae</taxon>
        <taxon>Streptophyta</taxon>
        <taxon>Embryophyta</taxon>
        <taxon>Tracheophyta</taxon>
        <taxon>Spermatophyta</taxon>
        <taxon>Magnoliopsida</taxon>
        <taxon>eudicotyledons</taxon>
        <taxon>Gunneridae</taxon>
        <taxon>Pentapetalae</taxon>
        <taxon>rosids</taxon>
        <taxon>malvids</taxon>
        <taxon>Myrtales</taxon>
        <taxon>Lythraceae</taxon>
        <taxon>Trapa</taxon>
    </lineage>
</organism>
<comment type="similarity">
    <text evidence="1">Belongs to the 'GDSL' lipolytic enzyme family.</text>
</comment>
<dbReference type="InterPro" id="IPR051058">
    <property type="entry name" value="GDSL_Est/Lipase"/>
</dbReference>
<keyword evidence="7" id="KW-1185">Reference proteome</keyword>
<dbReference type="PANTHER" id="PTHR45648:SF106">
    <property type="entry name" value="ANTHER-SPECIFIC PROLINE-RICH PROTEIN APG"/>
    <property type="match status" value="1"/>
</dbReference>
<keyword evidence="5" id="KW-0732">Signal</keyword>
<dbReference type="GO" id="GO:0016042">
    <property type="term" value="P:lipid catabolic process"/>
    <property type="evidence" value="ECO:0007669"/>
    <property type="project" value="UniProtKB-KW"/>
</dbReference>
<dbReference type="InterPro" id="IPR001087">
    <property type="entry name" value="GDSL"/>
</dbReference>
<evidence type="ECO:0000256" key="4">
    <source>
        <dbReference type="ARBA" id="ARBA00023098"/>
    </source>
</evidence>
<dbReference type="AlphaFoldDB" id="A0AAN7JP28"/>
<proteinExistence type="inferred from homology"/>
<dbReference type="InterPro" id="IPR036514">
    <property type="entry name" value="SGNH_hydro_sf"/>
</dbReference>
<accession>A0AAN7JP28</accession>
<sequence length="365" mass="39585">MTHMPSRNIMGIFLILLFLIGLRCSGTAAQLVPAIFVFGDSLVDVGNNNHLHLSLAKADFPHNGVDFPGKRATGRFSNGKNAADFLAEKVGLPTSPPYLSLVSGNSNVPSFLTGVSFASGGAGIFDSTDQVYKQSIPLSKQVEYYTTVHDDLVKHLGSSAAHKLISKSLFAVVIGSNDVFGYSGSVKASSNPQQYVDSMTSSLKGYLNILHSRGARKFVIIGLGPIGCCPSQRNQNRTEECNEGTNRLSLMYNEALVAMLHTLKSEELGDISYSFYDTYTVMQSFIQSPASNGFTEVKAACCGLGKLKAKVACLPISKYCPNRRDHLFWDLYHPTEAAARLFIDDAFDGPSHHAFPVNVRQLTAL</sequence>
<dbReference type="EMBL" id="JAXIOK010000017">
    <property type="protein sequence ID" value="KAK4750622.1"/>
    <property type="molecule type" value="Genomic_DNA"/>
</dbReference>
<dbReference type="GO" id="GO:0016788">
    <property type="term" value="F:hydrolase activity, acting on ester bonds"/>
    <property type="evidence" value="ECO:0007669"/>
    <property type="project" value="InterPro"/>
</dbReference>
<keyword evidence="3" id="KW-0442">Lipid degradation</keyword>